<accession>A0A848M2Z6</accession>
<comment type="caution">
    <text evidence="2">The sequence shown here is derived from an EMBL/GenBank/DDBJ whole genome shotgun (WGS) entry which is preliminary data.</text>
</comment>
<evidence type="ECO:0000313" key="3">
    <source>
        <dbReference type="Proteomes" id="UP000565468"/>
    </source>
</evidence>
<protein>
    <recommendedName>
        <fullName evidence="4">DUF4064 domain-containing protein</fullName>
    </recommendedName>
</protein>
<evidence type="ECO:0000313" key="2">
    <source>
        <dbReference type="EMBL" id="NMO95135.1"/>
    </source>
</evidence>
<keyword evidence="1" id="KW-0472">Membrane</keyword>
<reference evidence="2 3" key="1">
    <citation type="submission" date="2020-04" db="EMBL/GenBank/DDBJ databases">
        <title>Paenibacillus algicola sp. nov., a novel marine bacterium producing alginate lyase.</title>
        <authorList>
            <person name="Huang H."/>
        </authorList>
    </citation>
    <scope>NUCLEOTIDE SEQUENCE [LARGE SCALE GENOMIC DNA]</scope>
    <source>
        <strain evidence="2 3">L7-75</strain>
    </source>
</reference>
<keyword evidence="1" id="KW-1133">Transmembrane helix</keyword>
<feature type="transmembrane region" description="Helical" evidence="1">
    <location>
        <begin position="57"/>
        <end position="74"/>
    </location>
</feature>
<sequence length="105" mass="11685">MRGATGLLLAVWILLMGYQYFTVEPKGFDGVMIHYIGGCLLLFQLIAWMFVFKVPKVTCGFLVFLGFVSLAVALVMNTSYYLFAVINAVFAVMSYGGHRELVRAS</sequence>
<keyword evidence="1" id="KW-0812">Transmembrane</keyword>
<evidence type="ECO:0008006" key="4">
    <source>
        <dbReference type="Google" id="ProtNLM"/>
    </source>
</evidence>
<organism evidence="2 3">
    <name type="scientific">Paenibacillus lemnae</name>
    <dbReference type="NCBI Taxonomy" id="1330551"/>
    <lineage>
        <taxon>Bacteria</taxon>
        <taxon>Bacillati</taxon>
        <taxon>Bacillota</taxon>
        <taxon>Bacilli</taxon>
        <taxon>Bacillales</taxon>
        <taxon>Paenibacillaceae</taxon>
        <taxon>Paenibacillus</taxon>
    </lineage>
</organism>
<proteinExistence type="predicted"/>
<dbReference type="AlphaFoldDB" id="A0A848M2Z6"/>
<dbReference type="RefSeq" id="WP_169503892.1">
    <property type="nucleotide sequence ID" value="NZ_JABBPN010000003.1"/>
</dbReference>
<dbReference type="EMBL" id="JABBPN010000003">
    <property type="protein sequence ID" value="NMO95135.1"/>
    <property type="molecule type" value="Genomic_DNA"/>
</dbReference>
<dbReference type="Proteomes" id="UP000565468">
    <property type="component" value="Unassembled WGS sequence"/>
</dbReference>
<keyword evidence="3" id="KW-1185">Reference proteome</keyword>
<feature type="transmembrane region" description="Helical" evidence="1">
    <location>
        <begin position="33"/>
        <end position="52"/>
    </location>
</feature>
<gene>
    <name evidence="2" type="ORF">HII30_04950</name>
</gene>
<evidence type="ECO:0000256" key="1">
    <source>
        <dbReference type="SAM" id="Phobius"/>
    </source>
</evidence>
<name>A0A848M2Z6_PAELE</name>